<dbReference type="Proteomes" id="UP000202923">
    <property type="component" value="Genome"/>
</dbReference>
<protein>
    <submittedName>
        <fullName evidence="1">Uncharacterized protein</fullName>
    </submittedName>
</protein>
<accession>A0A1B2IEF9</accession>
<proteinExistence type="predicted"/>
<reference evidence="1 2" key="1">
    <citation type="submission" date="2016-06" db="EMBL/GenBank/DDBJ databases">
        <authorList>
            <person name="Kjaerup R.B."/>
            <person name="Dalgaard T.S."/>
            <person name="Juul-Madsen H.R."/>
        </authorList>
    </citation>
    <scope>NUCLEOTIDE SEQUENCE [LARGE SCALE GENOMIC DNA]</scope>
</reference>
<evidence type="ECO:0000313" key="1">
    <source>
        <dbReference type="EMBL" id="ANZ49629.1"/>
    </source>
</evidence>
<dbReference type="KEGG" id="vg:29062121"/>
<dbReference type="RefSeq" id="YP_009278882.1">
    <property type="nucleotide sequence ID" value="NC_031010.1"/>
</dbReference>
<organism evidence="1 2">
    <name type="scientific">Erwinia phage vB_EamM_Kwan</name>
    <dbReference type="NCBI Taxonomy" id="1883374"/>
    <lineage>
        <taxon>Viruses</taxon>
        <taxon>Duplodnaviria</taxon>
        <taxon>Heunggongvirae</taxon>
        <taxon>Uroviricota</taxon>
        <taxon>Caudoviricetes</taxon>
        <taxon>Chimalliviridae</taxon>
        <taxon>Wellingtonvirus</taxon>
        <taxon>Wellingtonvirus wellington</taxon>
    </lineage>
</organism>
<gene>
    <name evidence="1" type="ORF">KWAN_277</name>
</gene>
<evidence type="ECO:0000313" key="2">
    <source>
        <dbReference type="Proteomes" id="UP000202923"/>
    </source>
</evidence>
<dbReference type="GeneID" id="29062121"/>
<sequence>MCSEPHTASEEFTMPNLGTINQIHNMPPEPVAIAVLEVLEKHPEKFPLEAIVEVGISFEFRENYIPLEFYDFHSHVIKMKMTAKVPYTQMRVSYFTAKGECNELKES</sequence>
<dbReference type="EMBL" id="KX397369">
    <property type="protein sequence ID" value="ANZ49629.1"/>
    <property type="molecule type" value="Genomic_DNA"/>
</dbReference>
<name>A0A1B2IEF9_9CAUD</name>